<organism evidence="2 3">
    <name type="scientific">Theileria annulata</name>
    <dbReference type="NCBI Taxonomy" id="5874"/>
    <lineage>
        <taxon>Eukaryota</taxon>
        <taxon>Sar</taxon>
        <taxon>Alveolata</taxon>
        <taxon>Apicomplexa</taxon>
        <taxon>Aconoidasida</taxon>
        <taxon>Piroplasmida</taxon>
        <taxon>Theileriidae</taxon>
        <taxon>Theileria</taxon>
    </lineage>
</organism>
<evidence type="ECO:0000313" key="2">
    <source>
        <dbReference type="EMBL" id="CAI73621.1"/>
    </source>
</evidence>
<reference evidence="2 3" key="1">
    <citation type="journal article" date="2005" name="Science">
        <title>Genome of the host-cell transforming parasite Theileria annulata compared with T. parva.</title>
        <authorList>
            <person name="Pain A."/>
            <person name="Renauld H."/>
            <person name="Berriman M."/>
            <person name="Murphy L."/>
            <person name="Yeats C.A."/>
            <person name="Weir W."/>
            <person name="Kerhornou A."/>
            <person name="Aslett M."/>
            <person name="Bishop R."/>
            <person name="Bouchier C."/>
            <person name="Cochet M."/>
            <person name="Coulson R.M.R."/>
            <person name="Cronin A."/>
            <person name="de Villiers E.P."/>
            <person name="Fraser A."/>
            <person name="Fosker N."/>
            <person name="Gardner M."/>
            <person name="Goble A."/>
            <person name="Griffiths-Jones S."/>
            <person name="Harris D.E."/>
            <person name="Katzer F."/>
            <person name="Larke N."/>
            <person name="Lord A."/>
            <person name="Maser P."/>
            <person name="McKellar S."/>
            <person name="Mooney P."/>
            <person name="Morton F."/>
            <person name="Nene V."/>
            <person name="O'Neil S."/>
            <person name="Price C."/>
            <person name="Quail M.A."/>
            <person name="Rabbinowitsch E."/>
            <person name="Rawlings N.D."/>
            <person name="Rutter S."/>
            <person name="Saunders D."/>
            <person name="Seeger K."/>
            <person name="Shah T."/>
            <person name="Squares R."/>
            <person name="Squares S."/>
            <person name="Tivey A."/>
            <person name="Walker A.R."/>
            <person name="Woodward J."/>
            <person name="Dobbelaere D.A.E."/>
            <person name="Langsley G."/>
            <person name="Rajandream M.A."/>
            <person name="McKeever D."/>
            <person name="Shiels B."/>
            <person name="Tait A."/>
            <person name="Barrell B.G."/>
            <person name="Hall N."/>
        </authorList>
    </citation>
    <scope>NUCLEOTIDE SEQUENCE [LARGE SCALE GENOMIC DNA]</scope>
    <source>
        <strain evidence="3">Ankara</strain>
    </source>
</reference>
<dbReference type="InParanoid" id="Q4UH18"/>
<dbReference type="GeneID" id="3863948"/>
<dbReference type="InterPro" id="IPR022086">
    <property type="entry name" value="IMCp"/>
</dbReference>
<protein>
    <recommendedName>
        <fullName evidence="4">Inner membrane complex protein</fullName>
    </recommendedName>
</protein>
<dbReference type="Proteomes" id="UP000001950">
    <property type="component" value="Chromosome 1"/>
</dbReference>
<name>Q4UH18_THEAN</name>
<evidence type="ECO:0008006" key="4">
    <source>
        <dbReference type="Google" id="ProtNLM"/>
    </source>
</evidence>
<proteinExistence type="predicted"/>
<keyword evidence="3" id="KW-1185">Reference proteome</keyword>
<dbReference type="VEuPathDB" id="PiroplasmaDB:TA20695"/>
<accession>Q4UH18</accession>
<dbReference type="Pfam" id="PF12314">
    <property type="entry name" value="IMCp"/>
    <property type="match status" value="1"/>
</dbReference>
<feature type="compositionally biased region" description="Basic and acidic residues" evidence="1">
    <location>
        <begin position="217"/>
        <end position="232"/>
    </location>
</feature>
<dbReference type="EMBL" id="CR940347">
    <property type="protein sequence ID" value="CAI73621.1"/>
    <property type="molecule type" value="Genomic_DNA"/>
</dbReference>
<dbReference type="OrthoDB" id="361783at2759"/>
<gene>
    <name evidence="2" type="ORF">TA20695</name>
</gene>
<dbReference type="AlphaFoldDB" id="Q4UH18"/>
<sequence length="399" mass="45825">MVFCNYTCCNDEKVNRNVYIGEYNLGGIPFHDLANLNELNCISGTVIRDMQRAIILKPITREKIVEVMVEEIQEKIVEVPQVQVVDKYVEVVKPIIKYKIKEVKRPVTVEKIKKVPKIVEEEKTIEVPEIQYVEKFVDVTKVVQKEKIIEIPLPIVKERRIPVLNVSREERIQEVDGLEYKFGSESSFTDGSSIGIQSSLSSTLFIDQNSQILGEDSNDKDVKDGSNVEDKSPNQSNVVDDSNMVDDSNIVDDKKNEIEDDYSEMEYFSSKVVNYNSSENEERIDEISENSNRSLGIESHRNSITLYNGENRIEIEQGSEILEQDEYPNMESLSLGEDGSKSSLNEEKIDDEIRRAKFESRVMISPEIEAKLVENISSQLIPETIKAFRRNRRQKQQIK</sequence>
<dbReference type="OMA" id="ENDTHEH"/>
<dbReference type="KEGG" id="tan:TA20695"/>
<feature type="compositionally biased region" description="Low complexity" evidence="1">
    <location>
        <begin position="236"/>
        <end position="245"/>
    </location>
</feature>
<feature type="region of interest" description="Disordered" evidence="1">
    <location>
        <begin position="213"/>
        <end position="245"/>
    </location>
</feature>
<dbReference type="eggNOG" id="ENOG502QWUM">
    <property type="taxonomic scope" value="Eukaryota"/>
</dbReference>
<evidence type="ECO:0000313" key="3">
    <source>
        <dbReference type="Proteomes" id="UP000001950"/>
    </source>
</evidence>
<dbReference type="RefSeq" id="XP_954298.1">
    <property type="nucleotide sequence ID" value="XM_949205.1"/>
</dbReference>
<evidence type="ECO:0000256" key="1">
    <source>
        <dbReference type="SAM" id="MobiDB-lite"/>
    </source>
</evidence>